<evidence type="ECO:0000313" key="2">
    <source>
        <dbReference type="EMBL" id="GMK53625.1"/>
    </source>
</evidence>
<dbReference type="PANTHER" id="PTHR23355">
    <property type="entry name" value="RIBONUCLEASE"/>
    <property type="match status" value="1"/>
</dbReference>
<dbReference type="InterPro" id="IPR001900">
    <property type="entry name" value="RNase_II/R"/>
</dbReference>
<proteinExistence type="predicted"/>
<sequence>MRPHVEVRRRLAALAPRRFNATHPVRRKREPVNDGALYGGSHKAETKTQDAAANMENTAKLPRPQIAFRAEDAGASVERKEFFAIPGEDGYDSGEISPGEVTPGLEPGRVVEIRRETGNYVGVILAPITVALKERLLLLRSTGEIWPVSVNDVQFVMPRSLVPEDLSANAWHPDLLQLWKSGDDIGVGDLDEGSIIGPRQARVMLTVRRKIATLLRRVLRETERMQGRLLGGSVDSGRGGGVDALWEALVPADSSVRGSTNAAAAAEFLLNRSDEAQEGEKRITVRPGTLPAYAAHRMLMDRPDLFLAADISMWEEQTFLVRSRADVELHNRVERWVATRDPIFLNFVDKAQAVRASTKTGGALPEWTEEERDILYTLTLALFERRGTQQPHNLTLACSIAKWFSSSTDAKIYLEFMGPLLNDLGVLPIYDSSMPSKLVESASRSASMSGFVMPTEFGETVTEPVAADAALDSLRQDFSHRVYVIDDPSALELDDGIALEPAGGDQYWVHMYVADPTRFIELEGTLSQAASVMGTSHYLNEGTVPMLPPSLAGGKLSLGAAAGQPTLVFSAKVDTQGAVHDWKVGMGFTKNTVVTTYDAVNTVLGIASVKQTRPFGKLRDDLLVRPTLRALDTLAVEHKSELETLMQLSLALRAARYKDAGFEWTGPIPSVGVHNMGPVPRNLHDRASFPAAPHPSSPLSQLQFSYDVVERPLTTSATTMVTEFMVLANQVAAWFCSEHNLPAAFRGSGPVTNTQATPAHLTVERLLAARVPGTGFVGMDQAKIGALLFPTTQLSPTPIPHWLMGLAGGAGYVWATSPLRRYDDMLAHWQIKGALAAAAGLRAGSGGGVLSTEAIWPLVMRTHYGQQRGRTAQRTDNRYFASLLFEQRASGPLPEGYEVDPAEAVDLHAPMDATVTSAPYYGLAGAGPYFVNISVGRLGLVSSVGFRTLAEAERAARIGDTIRVVFDKTEIWPLPLISMKYAA</sequence>
<comment type="caution">
    <text evidence="2">The sequence shown here is derived from an EMBL/GenBank/DDBJ whole genome shotgun (WGS) entry which is preliminary data.</text>
</comment>
<dbReference type="Proteomes" id="UP001222932">
    <property type="component" value="Unassembled WGS sequence"/>
</dbReference>
<gene>
    <name evidence="2" type="ORF">CspeluHIS016_0102110</name>
</gene>
<dbReference type="SMART" id="SM00955">
    <property type="entry name" value="RNB"/>
    <property type="match status" value="1"/>
</dbReference>
<organism evidence="2 3">
    <name type="scientific">Cutaneotrichosporon spelunceum</name>
    <dbReference type="NCBI Taxonomy" id="1672016"/>
    <lineage>
        <taxon>Eukaryota</taxon>
        <taxon>Fungi</taxon>
        <taxon>Dikarya</taxon>
        <taxon>Basidiomycota</taxon>
        <taxon>Agaricomycotina</taxon>
        <taxon>Tremellomycetes</taxon>
        <taxon>Trichosporonales</taxon>
        <taxon>Trichosporonaceae</taxon>
        <taxon>Cutaneotrichosporon</taxon>
    </lineage>
</organism>
<reference evidence="2" key="1">
    <citation type="journal article" date="2023" name="BMC Genomics">
        <title>Chromosome-level genome assemblies of Cutaneotrichosporon spp. (Trichosporonales, Basidiomycota) reveal imbalanced evolution between nucleotide sequences and chromosome synteny.</title>
        <authorList>
            <person name="Kobayashi Y."/>
            <person name="Kayamori A."/>
            <person name="Aoki K."/>
            <person name="Shiwa Y."/>
            <person name="Matsutani M."/>
            <person name="Fujita N."/>
            <person name="Sugita T."/>
            <person name="Iwasaki W."/>
            <person name="Tanaka N."/>
            <person name="Takashima M."/>
        </authorList>
    </citation>
    <scope>NUCLEOTIDE SEQUENCE</scope>
    <source>
        <strain evidence="2">HIS016</strain>
    </source>
</reference>
<dbReference type="InterPro" id="IPR050180">
    <property type="entry name" value="RNR_Ribonuclease"/>
</dbReference>
<dbReference type="AlphaFoldDB" id="A0AAD3TMX6"/>
<reference evidence="2" key="2">
    <citation type="submission" date="2023-06" db="EMBL/GenBank/DDBJ databases">
        <authorList>
            <person name="Kobayashi Y."/>
            <person name="Kayamori A."/>
            <person name="Aoki K."/>
            <person name="Shiwa Y."/>
            <person name="Fujita N."/>
            <person name="Sugita T."/>
            <person name="Iwasaki W."/>
            <person name="Tanaka N."/>
            <person name="Takashima M."/>
        </authorList>
    </citation>
    <scope>NUCLEOTIDE SEQUENCE</scope>
    <source>
        <strain evidence="2">HIS016</strain>
    </source>
</reference>
<feature type="domain" description="RNB" evidence="1">
    <location>
        <begin position="475"/>
        <end position="837"/>
    </location>
</feature>
<dbReference type="PANTHER" id="PTHR23355:SF65">
    <property type="entry name" value="EXORIBONUCLEASE CYT-4, PUTATIVE (AFU_ORTHOLOGUE AFUA_7G01550)-RELATED"/>
    <property type="match status" value="1"/>
</dbReference>
<dbReference type="GO" id="GO:0000932">
    <property type="term" value="C:P-body"/>
    <property type="evidence" value="ECO:0007669"/>
    <property type="project" value="TreeGrafter"/>
</dbReference>
<dbReference type="EMBL" id="BTCM01000001">
    <property type="protein sequence ID" value="GMK53625.1"/>
    <property type="molecule type" value="Genomic_DNA"/>
</dbReference>
<dbReference type="InterPro" id="IPR012340">
    <property type="entry name" value="NA-bd_OB-fold"/>
</dbReference>
<evidence type="ECO:0000259" key="1">
    <source>
        <dbReference type="SMART" id="SM00955"/>
    </source>
</evidence>
<dbReference type="SUPFAM" id="SSF50249">
    <property type="entry name" value="Nucleic acid-binding proteins"/>
    <property type="match status" value="1"/>
</dbReference>
<evidence type="ECO:0000313" key="3">
    <source>
        <dbReference type="Proteomes" id="UP001222932"/>
    </source>
</evidence>
<dbReference type="Pfam" id="PF00773">
    <property type="entry name" value="RNB"/>
    <property type="match status" value="1"/>
</dbReference>
<dbReference type="GO" id="GO:0003723">
    <property type="term" value="F:RNA binding"/>
    <property type="evidence" value="ECO:0007669"/>
    <property type="project" value="InterPro"/>
</dbReference>
<dbReference type="GO" id="GO:0000175">
    <property type="term" value="F:3'-5'-RNA exonuclease activity"/>
    <property type="evidence" value="ECO:0007669"/>
    <property type="project" value="TreeGrafter"/>
</dbReference>
<keyword evidence="3" id="KW-1185">Reference proteome</keyword>
<protein>
    <recommendedName>
        <fullName evidence="1">RNB domain-containing protein</fullName>
    </recommendedName>
</protein>
<name>A0AAD3TMX6_9TREE</name>
<accession>A0AAD3TMX6</accession>
<dbReference type="GO" id="GO:0006402">
    <property type="term" value="P:mRNA catabolic process"/>
    <property type="evidence" value="ECO:0007669"/>
    <property type="project" value="TreeGrafter"/>
</dbReference>